<organism evidence="2 3">
    <name type="scientific">Caenorhabditis bovis</name>
    <dbReference type="NCBI Taxonomy" id="2654633"/>
    <lineage>
        <taxon>Eukaryota</taxon>
        <taxon>Metazoa</taxon>
        <taxon>Ecdysozoa</taxon>
        <taxon>Nematoda</taxon>
        <taxon>Chromadorea</taxon>
        <taxon>Rhabditida</taxon>
        <taxon>Rhabditina</taxon>
        <taxon>Rhabditomorpha</taxon>
        <taxon>Rhabditoidea</taxon>
        <taxon>Rhabditidae</taxon>
        <taxon>Peloderinae</taxon>
        <taxon>Caenorhabditis</taxon>
    </lineage>
</organism>
<dbReference type="Proteomes" id="UP000494206">
    <property type="component" value="Unassembled WGS sequence"/>
</dbReference>
<name>A0A8S1EBY2_9PELO</name>
<reference evidence="2 3" key="1">
    <citation type="submission" date="2020-04" db="EMBL/GenBank/DDBJ databases">
        <authorList>
            <person name="Laetsch R D."/>
            <person name="Stevens L."/>
            <person name="Kumar S."/>
            <person name="Blaxter L. M."/>
        </authorList>
    </citation>
    <scope>NUCLEOTIDE SEQUENCE [LARGE SCALE GENOMIC DNA]</scope>
</reference>
<evidence type="ECO:0000313" key="2">
    <source>
        <dbReference type="EMBL" id="CAB3397131.1"/>
    </source>
</evidence>
<sequence>MPLPISRPLDYDSDPEIQAEKELAKKDPAFAIDENSLISQKKAAANALEAAKVKTDGAIAAPITNGRSKSTDDVTKKAKVGNQTKALKKQRSRGISGCSSRKFSGYDDGYDLDDLDYDYERDVFDEFVQAKQPKKLAVDISDATNKMSICIRRNIESSQTLTW</sequence>
<dbReference type="AlphaFoldDB" id="A0A8S1EBY2"/>
<evidence type="ECO:0000313" key="3">
    <source>
        <dbReference type="Proteomes" id="UP000494206"/>
    </source>
</evidence>
<comment type="caution">
    <text evidence="2">The sequence shown here is derived from an EMBL/GenBank/DDBJ whole genome shotgun (WGS) entry which is preliminary data.</text>
</comment>
<proteinExistence type="predicted"/>
<feature type="region of interest" description="Disordered" evidence="1">
    <location>
        <begin position="63"/>
        <end position="106"/>
    </location>
</feature>
<gene>
    <name evidence="2" type="ORF">CBOVIS_LOCUS598</name>
</gene>
<evidence type="ECO:0000256" key="1">
    <source>
        <dbReference type="SAM" id="MobiDB-lite"/>
    </source>
</evidence>
<accession>A0A8S1EBY2</accession>
<dbReference type="OrthoDB" id="5863502at2759"/>
<keyword evidence="3" id="KW-1185">Reference proteome</keyword>
<protein>
    <submittedName>
        <fullName evidence="2">Uncharacterized protein</fullName>
    </submittedName>
</protein>
<dbReference type="EMBL" id="CADEPM010000001">
    <property type="protein sequence ID" value="CAB3397131.1"/>
    <property type="molecule type" value="Genomic_DNA"/>
</dbReference>